<evidence type="ECO:0000313" key="2">
    <source>
        <dbReference type="Proteomes" id="UP001138540"/>
    </source>
</evidence>
<dbReference type="RefSeq" id="WP_184156565.1">
    <property type="nucleotide sequence ID" value="NZ_JACHKA010000001.1"/>
</dbReference>
<dbReference type="Proteomes" id="UP001138540">
    <property type="component" value="Unassembled WGS sequence"/>
</dbReference>
<dbReference type="EMBL" id="JACHKA010000001">
    <property type="protein sequence ID" value="MBB5987876.1"/>
    <property type="molecule type" value="Genomic_DNA"/>
</dbReference>
<evidence type="ECO:0008006" key="3">
    <source>
        <dbReference type="Google" id="ProtNLM"/>
    </source>
</evidence>
<evidence type="ECO:0000313" key="1">
    <source>
        <dbReference type="EMBL" id="MBB5987876.1"/>
    </source>
</evidence>
<organism evidence="1 2">
    <name type="scientific">Sphingobium lignivorans</name>
    <dbReference type="NCBI Taxonomy" id="2735886"/>
    <lineage>
        <taxon>Bacteria</taxon>
        <taxon>Pseudomonadati</taxon>
        <taxon>Pseudomonadota</taxon>
        <taxon>Alphaproteobacteria</taxon>
        <taxon>Sphingomonadales</taxon>
        <taxon>Sphingomonadaceae</taxon>
        <taxon>Sphingobium</taxon>
    </lineage>
</organism>
<keyword evidence="2" id="KW-1185">Reference proteome</keyword>
<gene>
    <name evidence="1" type="ORF">HNP60_003850</name>
</gene>
<proteinExistence type="predicted"/>
<protein>
    <recommendedName>
        <fullName evidence="3">DUF2971 domain-containing protein</fullName>
    </recommendedName>
</protein>
<accession>A0ABR6NL78</accession>
<reference evidence="1 2" key="1">
    <citation type="submission" date="2020-08" db="EMBL/GenBank/DDBJ databases">
        <title>Exploring microbial biodiversity for novel pathways involved in the catabolism of aromatic compounds derived from lignin.</title>
        <authorList>
            <person name="Elkins J."/>
        </authorList>
    </citation>
    <scope>NUCLEOTIDE SEQUENCE [LARGE SCALE GENOMIC DNA]</scope>
    <source>
        <strain evidence="1 2">B1D3A</strain>
    </source>
</reference>
<sequence>MKLHSDVIRRYTSLSSVVDILRRQQLPLLNPESWDDRNDRYFMGLYKEARQLGGLYALCAAQCAETYHHWKVFTGGADGACLEIKREPFEALLSKLQHVRFKTVDYLVLEKVDRLRPQDLANLPFCKRYGFTDEIEYRVIAETAEPQQPVLRIDFPLELIGRIELSPWLPDAVAQSVQAVLSSIVADHAIEIRRSRLIDNDRWKRAGDRVVGKKARAVHLKPSSSRKAEK</sequence>
<comment type="caution">
    <text evidence="1">The sequence shown here is derived from an EMBL/GenBank/DDBJ whole genome shotgun (WGS) entry which is preliminary data.</text>
</comment>
<name>A0ABR6NL78_9SPHN</name>